<evidence type="ECO:0000256" key="1">
    <source>
        <dbReference type="SAM" id="Phobius"/>
    </source>
</evidence>
<evidence type="ECO:0000313" key="3">
    <source>
        <dbReference type="Proteomes" id="UP000216147"/>
    </source>
</evidence>
<keyword evidence="1" id="KW-0472">Membrane</keyword>
<proteinExistence type="predicted"/>
<protein>
    <submittedName>
        <fullName evidence="2">Uncharacterized protein</fullName>
    </submittedName>
</protein>
<organism evidence="2 3">
    <name type="scientific">Brevundimonas subvibrioides</name>
    <dbReference type="NCBI Taxonomy" id="74313"/>
    <lineage>
        <taxon>Bacteria</taxon>
        <taxon>Pseudomonadati</taxon>
        <taxon>Pseudomonadota</taxon>
        <taxon>Alphaproteobacteria</taxon>
        <taxon>Caulobacterales</taxon>
        <taxon>Caulobacteraceae</taxon>
        <taxon>Brevundimonas</taxon>
    </lineage>
</organism>
<comment type="caution">
    <text evidence="2">The sequence shown here is derived from an EMBL/GenBank/DDBJ whole genome shotgun (WGS) entry which is preliminary data.</text>
</comment>
<reference evidence="2 3" key="1">
    <citation type="submission" date="2017-03" db="EMBL/GenBank/DDBJ databases">
        <title>Lifting the veil on microbial sulfur biogeochemistry in mining wastewaters.</title>
        <authorList>
            <person name="Kantor R.S."/>
            <person name="Colenbrander Nelson T."/>
            <person name="Marshall S."/>
            <person name="Bennett D."/>
            <person name="Apte S."/>
            <person name="Camacho D."/>
            <person name="Thomas B.C."/>
            <person name="Warren L.A."/>
            <person name="Banfield J.F."/>
        </authorList>
    </citation>
    <scope>NUCLEOTIDE SEQUENCE [LARGE SCALE GENOMIC DNA]</scope>
    <source>
        <strain evidence="2">32-68-21</strain>
    </source>
</reference>
<name>A0A258HRH8_9CAUL</name>
<sequence length="142" mass="15815">MVSYLALLMALGAAIAIWPSQWAMPSTNARLRRLREIEGGAPEKFFEERRTLAEYQPTPRFLLLWRMVGAAIGITAAVLLIMEVMDQRNEDTARIEATHAMAAARIAVGKAESGDRATYREAQAEVARADAALKRWEELAKD</sequence>
<dbReference type="AlphaFoldDB" id="A0A258HRH8"/>
<gene>
    <name evidence="2" type="ORF">B7Y86_00415</name>
</gene>
<feature type="transmembrane region" description="Helical" evidence="1">
    <location>
        <begin position="63"/>
        <end position="82"/>
    </location>
</feature>
<dbReference type="Proteomes" id="UP000216147">
    <property type="component" value="Unassembled WGS sequence"/>
</dbReference>
<dbReference type="EMBL" id="NCEQ01000001">
    <property type="protein sequence ID" value="OYX58933.1"/>
    <property type="molecule type" value="Genomic_DNA"/>
</dbReference>
<keyword evidence="1" id="KW-0812">Transmembrane</keyword>
<accession>A0A258HRH8</accession>
<evidence type="ECO:0000313" key="2">
    <source>
        <dbReference type="EMBL" id="OYX58933.1"/>
    </source>
</evidence>
<keyword evidence="1" id="KW-1133">Transmembrane helix</keyword>